<dbReference type="KEGG" id="tva:4758779"/>
<comment type="similarity">
    <text evidence="1">Belongs to the pyridoxine kinase family.</text>
</comment>
<dbReference type="EC" id="2.7.1.35" evidence="2"/>
<keyword evidence="4" id="KW-0547">Nucleotide-binding</keyword>
<evidence type="ECO:0000313" key="8">
    <source>
        <dbReference type="EMBL" id="EAY00956.1"/>
    </source>
</evidence>
<dbReference type="GO" id="GO:0009443">
    <property type="term" value="P:pyridoxal 5'-phosphate salvage"/>
    <property type="evidence" value="ECO:0000318"/>
    <property type="project" value="GO_Central"/>
</dbReference>
<dbReference type="GO" id="GO:0005524">
    <property type="term" value="F:ATP binding"/>
    <property type="evidence" value="ECO:0007669"/>
    <property type="project" value="UniProtKB-KW"/>
</dbReference>
<evidence type="ECO:0000256" key="4">
    <source>
        <dbReference type="ARBA" id="ARBA00022741"/>
    </source>
</evidence>
<evidence type="ECO:0000313" key="9">
    <source>
        <dbReference type="Proteomes" id="UP000001542"/>
    </source>
</evidence>
<protein>
    <recommendedName>
        <fullName evidence="2">pyridoxal kinase</fullName>
        <ecNumber evidence="2">2.7.1.35</ecNumber>
    </recommendedName>
</protein>
<dbReference type="Gene3D" id="3.40.1190.20">
    <property type="match status" value="1"/>
</dbReference>
<evidence type="ECO:0000256" key="2">
    <source>
        <dbReference type="ARBA" id="ARBA00012104"/>
    </source>
</evidence>
<dbReference type="GO" id="GO:0005829">
    <property type="term" value="C:cytosol"/>
    <property type="evidence" value="ECO:0000318"/>
    <property type="project" value="GO_Central"/>
</dbReference>
<dbReference type="PANTHER" id="PTHR10534:SF2">
    <property type="entry name" value="PYRIDOXAL KINASE"/>
    <property type="match status" value="1"/>
</dbReference>
<dbReference type="InterPro" id="IPR004625">
    <property type="entry name" value="PyrdxlKinase"/>
</dbReference>
<evidence type="ECO:0000256" key="5">
    <source>
        <dbReference type="ARBA" id="ARBA00022777"/>
    </source>
</evidence>
<accession>A2F2D7</accession>
<feature type="domain" description="Pyridoxamine kinase/Phosphomethylpyrimidine kinase" evidence="7">
    <location>
        <begin position="82"/>
        <end position="228"/>
    </location>
</feature>
<dbReference type="CDD" id="cd01173">
    <property type="entry name" value="pyridoxal_pyridoxamine_kinase"/>
    <property type="match status" value="1"/>
</dbReference>
<proteinExistence type="inferred from homology"/>
<dbReference type="InterPro" id="IPR029056">
    <property type="entry name" value="Ribokinase-like"/>
</dbReference>
<dbReference type="EMBL" id="DS113584">
    <property type="protein sequence ID" value="EAY00956.1"/>
    <property type="molecule type" value="Genomic_DNA"/>
</dbReference>
<keyword evidence="3" id="KW-0808">Transferase</keyword>
<dbReference type="SUPFAM" id="SSF53613">
    <property type="entry name" value="Ribokinase-like"/>
    <property type="match status" value="1"/>
</dbReference>
<evidence type="ECO:0000256" key="6">
    <source>
        <dbReference type="ARBA" id="ARBA00022840"/>
    </source>
</evidence>
<dbReference type="eggNOG" id="KOG2599">
    <property type="taxonomic scope" value="Eukaryota"/>
</dbReference>
<keyword evidence="6" id="KW-0067">ATP-binding</keyword>
<keyword evidence="9" id="KW-1185">Reference proteome</keyword>
<dbReference type="InParanoid" id="A2F2D7"/>
<name>A2F2D7_TRIV3</name>
<dbReference type="PANTHER" id="PTHR10534">
    <property type="entry name" value="PYRIDOXAL KINASE"/>
    <property type="match status" value="1"/>
</dbReference>
<dbReference type="FunCoup" id="A2F2D7">
    <property type="interactions" value="393"/>
</dbReference>
<dbReference type="RefSeq" id="XP_001330041.1">
    <property type="nucleotide sequence ID" value="XM_001330006.1"/>
</dbReference>
<keyword evidence="5 8" id="KW-0418">Kinase</keyword>
<reference evidence="8" key="2">
    <citation type="journal article" date="2007" name="Science">
        <title>Draft genome sequence of the sexually transmitted pathogen Trichomonas vaginalis.</title>
        <authorList>
            <person name="Carlton J.M."/>
            <person name="Hirt R.P."/>
            <person name="Silva J.C."/>
            <person name="Delcher A.L."/>
            <person name="Schatz M."/>
            <person name="Zhao Q."/>
            <person name="Wortman J.R."/>
            <person name="Bidwell S.L."/>
            <person name="Alsmark U.C.M."/>
            <person name="Besteiro S."/>
            <person name="Sicheritz-Ponten T."/>
            <person name="Noel C.J."/>
            <person name="Dacks J.B."/>
            <person name="Foster P.G."/>
            <person name="Simillion C."/>
            <person name="Van de Peer Y."/>
            <person name="Miranda-Saavedra D."/>
            <person name="Barton G.J."/>
            <person name="Westrop G.D."/>
            <person name="Mueller S."/>
            <person name="Dessi D."/>
            <person name="Fiori P.L."/>
            <person name="Ren Q."/>
            <person name="Paulsen I."/>
            <person name="Zhang H."/>
            <person name="Bastida-Corcuera F.D."/>
            <person name="Simoes-Barbosa A."/>
            <person name="Brown M.T."/>
            <person name="Hayes R.D."/>
            <person name="Mukherjee M."/>
            <person name="Okumura C.Y."/>
            <person name="Schneider R."/>
            <person name="Smith A.J."/>
            <person name="Vanacova S."/>
            <person name="Villalvazo M."/>
            <person name="Haas B.J."/>
            <person name="Pertea M."/>
            <person name="Feldblyum T.V."/>
            <person name="Utterback T.R."/>
            <person name="Shu C.L."/>
            <person name="Osoegawa K."/>
            <person name="de Jong P.J."/>
            <person name="Hrdy I."/>
            <person name="Horvathova L."/>
            <person name="Zubacova Z."/>
            <person name="Dolezal P."/>
            <person name="Malik S.B."/>
            <person name="Logsdon J.M. Jr."/>
            <person name="Henze K."/>
            <person name="Gupta A."/>
            <person name="Wang C.C."/>
            <person name="Dunne R.L."/>
            <person name="Upcroft J.A."/>
            <person name="Upcroft P."/>
            <person name="White O."/>
            <person name="Salzberg S.L."/>
            <person name="Tang P."/>
            <person name="Chiu C.-H."/>
            <person name="Lee Y.-S."/>
            <person name="Embley T.M."/>
            <person name="Coombs G.H."/>
            <person name="Mottram J.C."/>
            <person name="Tachezy J."/>
            <person name="Fraser-Liggett C.M."/>
            <person name="Johnson P.J."/>
        </authorList>
    </citation>
    <scope>NUCLEOTIDE SEQUENCE [LARGE SCALE GENOMIC DNA]</scope>
    <source>
        <strain evidence="8">G3</strain>
    </source>
</reference>
<dbReference type="STRING" id="5722.A2F2D7"/>
<dbReference type="Pfam" id="PF08543">
    <property type="entry name" value="Phos_pyr_kin"/>
    <property type="match status" value="1"/>
</dbReference>
<sequence length="290" mass="32870">MQEPLVLAIQSHVTHGKCGNRSGVLPMEVNGIDVDPLNTVNFSTHTAYPHVKGTIMNLQEFRDQMDGLRYNKILETYTHLLTGYIGDPQVVRELVSLRKELNPGVHYLCDPVLGDACGYYVSKDCLSILRDELVPVADTITPNSYEAEWLTDKKINNQKDLIEVVNALHKLGPKNVIISSMVWKHRYVFFSFDNGKQQYVYETPSFDRGFTGPGDIFASLLMASIVKTPNDYYKIASYTVNATYAIIKRTYELGFRELALHKSIDLIINPPEEFKPLDLQALLNLKPEEL</sequence>
<reference evidence="8" key="1">
    <citation type="submission" date="2006-10" db="EMBL/GenBank/DDBJ databases">
        <authorList>
            <person name="Amadeo P."/>
            <person name="Zhao Q."/>
            <person name="Wortman J."/>
            <person name="Fraser-Liggett C."/>
            <person name="Carlton J."/>
        </authorList>
    </citation>
    <scope>NUCLEOTIDE SEQUENCE</scope>
    <source>
        <strain evidence="8">G3</strain>
    </source>
</reference>
<dbReference type="GO" id="GO:0008478">
    <property type="term" value="F:pyridoxal kinase activity"/>
    <property type="evidence" value="ECO:0000318"/>
    <property type="project" value="GO_Central"/>
</dbReference>
<dbReference type="OMA" id="HTQYGQW"/>
<dbReference type="AlphaFoldDB" id="A2F2D7"/>
<gene>
    <name evidence="8" type="ORF">TVAG_493290</name>
</gene>
<dbReference type="FunFam" id="3.40.1190.20:FF:000125">
    <property type="entry name" value="Pyridoxal kinase family protein"/>
    <property type="match status" value="1"/>
</dbReference>
<evidence type="ECO:0000256" key="1">
    <source>
        <dbReference type="ARBA" id="ARBA00008805"/>
    </source>
</evidence>
<dbReference type="VEuPathDB" id="TrichDB:TVAG_493290"/>
<dbReference type="Proteomes" id="UP000001542">
    <property type="component" value="Unassembled WGS sequence"/>
</dbReference>
<dbReference type="SMR" id="A2F2D7"/>
<dbReference type="InterPro" id="IPR013749">
    <property type="entry name" value="PM/HMP-P_kinase-1"/>
</dbReference>
<dbReference type="VEuPathDB" id="TrichDB:TVAGG3_0233030"/>
<evidence type="ECO:0000259" key="7">
    <source>
        <dbReference type="Pfam" id="PF08543"/>
    </source>
</evidence>
<dbReference type="OrthoDB" id="2104723at2759"/>
<dbReference type="NCBIfam" id="TIGR00687">
    <property type="entry name" value="pyridox_kin"/>
    <property type="match status" value="1"/>
</dbReference>
<organism evidence="8 9">
    <name type="scientific">Trichomonas vaginalis (strain ATCC PRA-98 / G3)</name>
    <dbReference type="NCBI Taxonomy" id="412133"/>
    <lineage>
        <taxon>Eukaryota</taxon>
        <taxon>Metamonada</taxon>
        <taxon>Parabasalia</taxon>
        <taxon>Trichomonadida</taxon>
        <taxon>Trichomonadidae</taxon>
        <taxon>Trichomonas</taxon>
    </lineage>
</organism>
<evidence type="ECO:0000256" key="3">
    <source>
        <dbReference type="ARBA" id="ARBA00022679"/>
    </source>
</evidence>